<feature type="repeat" description="TPR" evidence="2">
    <location>
        <begin position="313"/>
        <end position="346"/>
    </location>
</feature>
<dbReference type="InterPro" id="IPR019734">
    <property type="entry name" value="TPR_rpt"/>
</dbReference>
<organism evidence="4 5">
    <name type="scientific">Ligilactobacillus ubinensis</name>
    <dbReference type="NCBI Taxonomy" id="2876789"/>
    <lineage>
        <taxon>Bacteria</taxon>
        <taxon>Bacillati</taxon>
        <taxon>Bacillota</taxon>
        <taxon>Bacilli</taxon>
        <taxon>Lactobacillales</taxon>
        <taxon>Lactobacillaceae</taxon>
        <taxon>Ligilactobacillus</taxon>
    </lineage>
</organism>
<dbReference type="EMBL" id="JAIULA010000003">
    <property type="protein sequence ID" value="MCP0886211.1"/>
    <property type="molecule type" value="Genomic_DNA"/>
</dbReference>
<evidence type="ECO:0000313" key="5">
    <source>
        <dbReference type="Proteomes" id="UP001139006"/>
    </source>
</evidence>
<dbReference type="CDD" id="cd24152">
    <property type="entry name" value="ASKHA_NBD_ROK-like"/>
    <property type="match status" value="1"/>
</dbReference>
<dbReference type="Pfam" id="PF00480">
    <property type="entry name" value="ROK"/>
    <property type="match status" value="1"/>
</dbReference>
<dbReference type="SUPFAM" id="SSF53448">
    <property type="entry name" value="Nucleotide-diphospho-sugar transferases"/>
    <property type="match status" value="1"/>
</dbReference>
<comment type="caution">
    <text evidence="4">The sequence shown here is derived from an EMBL/GenBank/DDBJ whole genome shotgun (WGS) entry which is preliminary data.</text>
</comment>
<dbReference type="SUPFAM" id="SSF48452">
    <property type="entry name" value="TPR-like"/>
    <property type="match status" value="3"/>
</dbReference>
<comment type="similarity">
    <text evidence="1">Belongs to the ROK (NagC/XylR) family.</text>
</comment>
<evidence type="ECO:0000256" key="2">
    <source>
        <dbReference type="PROSITE-ProRule" id="PRU00339"/>
    </source>
</evidence>
<dbReference type="PROSITE" id="PS50005">
    <property type="entry name" value="TPR"/>
    <property type="match status" value="2"/>
</dbReference>
<dbReference type="Gene3D" id="3.30.420.40">
    <property type="match status" value="2"/>
</dbReference>
<dbReference type="SUPFAM" id="SSF53067">
    <property type="entry name" value="Actin-like ATPase domain"/>
    <property type="match status" value="1"/>
</dbReference>
<dbReference type="PANTHER" id="PTHR18964:SF170">
    <property type="entry name" value="SUGAR KINASE"/>
    <property type="match status" value="1"/>
</dbReference>
<evidence type="ECO:0000259" key="3">
    <source>
        <dbReference type="Pfam" id="PF00535"/>
    </source>
</evidence>
<dbReference type="RefSeq" id="WP_253359211.1">
    <property type="nucleotide sequence ID" value="NZ_JAIULA010000003.1"/>
</dbReference>
<dbReference type="InterPro" id="IPR000600">
    <property type="entry name" value="ROK"/>
</dbReference>
<sequence>MELSVCMITKDEDKVLKRCLQSLQPLAADVVVVDTGINESTKNVVIENGGRYFTFKWCDDFSKARNYSIKQAKYDDVLIIDSDEWLATEETERNKEIFKAFIRYDASTLGCCYQASIRPEITYSKFKAVVPRLFSRKYYTFTGRVHEQPVLLDKAGESRTIIINLNLYHDGYVSITSKRKAKRNLDLLLKDLADQPKNPYVLFQTGESYLILNKYQQALEYLQQALNQPEFGYKSAYAYETVTSYLNVLYHLKKSELVKKEILRFAPKFANVADFWYDVGVIYINLTEVDAAIAAFKHATQCTTVSAPGKESDFSYYSLGQIYTQLGDYQQAIAYYKKCKEEFEPAQVELEKVEYTVAKKAIELEEKPEKQIELAQRFLNKYPKTTYMYYISGQAYLKLADKAQASVSFLQVIKNTTKTDVKSFEYLAAESYLALMIELKQTITIDFVKKYAFIWQTADSMFLLASYYIQIGQYQQAKVYLKQAKNFISARIEGRNTYLADYYLGTLCENAGQEQQALKYYQAAFPFKSAIKAAKKIKYKQLDLEICIIAEKDTQELVKVTLDSLKEMQVDKVVVTNTKRFADIVNLAVSYQTGSIDNLINYGLKHAKHKYILILYAGEALYNWNKENLQELLTNSRTTTLNGNIFLVQTIQLPEMNLENRRHDSRLLQADAYEFKNGKFICKNSNENELEIPLTINSSSELSIVWEKQSIQQANYLFYQGQYFAAFELYQQLFTNSEIDYGIEETLIGTTNMIWAAIYSRKTTEMNKLVTAWIPMYSRFSLFQTALGDYYLAQAKLEVAKDAYQQALNLHNSLSKCYNLELPQFGLGKVYEQLNEKTIAKKHYLAASSLPIAQTALNNLDLHKYLCIDIGGQSLKYGLFDELGRKLLYNTIPTPTISDLTLELMKIIEQQKEKLCGVGISILGNVDTSSGQVYLLRQQKSLNLQEVLQNLEIPVAIENDGRAAAIGEKNYGLLKNVKNAAVLVLGSALAGALIINGQLFTGSNNKAAELSYLMQGSQRVMYQTSAVELINSLSQKLALDKADYKIVFTALNKHDERIWSIFEDYCYQVAKVIYNLQITLDLDTIVIAGAISQQPLLIQTINTQYDILNQAITLKKPQILAASLKSDANLYGALKIIIDKERENNDWSR</sequence>
<dbReference type="AlphaFoldDB" id="A0A9X2FHQ7"/>
<dbReference type="Pfam" id="PF00535">
    <property type="entry name" value="Glycos_transf_2"/>
    <property type="match status" value="1"/>
</dbReference>
<dbReference type="Gene3D" id="3.90.550.10">
    <property type="entry name" value="Spore Coat Polysaccharide Biosynthesis Protein SpsA, Chain A"/>
    <property type="match status" value="1"/>
</dbReference>
<dbReference type="SMART" id="SM00028">
    <property type="entry name" value="TPR"/>
    <property type="match status" value="8"/>
</dbReference>
<dbReference type="Proteomes" id="UP001139006">
    <property type="component" value="Unassembled WGS sequence"/>
</dbReference>
<dbReference type="InterPro" id="IPR001173">
    <property type="entry name" value="Glyco_trans_2-like"/>
</dbReference>
<dbReference type="PANTHER" id="PTHR18964">
    <property type="entry name" value="ROK (REPRESSOR, ORF, KINASE) FAMILY"/>
    <property type="match status" value="1"/>
</dbReference>
<feature type="domain" description="Glycosyltransferase 2-like" evidence="3">
    <location>
        <begin position="4"/>
        <end position="92"/>
    </location>
</feature>
<proteinExistence type="inferred from homology"/>
<reference evidence="4 5" key="1">
    <citation type="journal article" date="2023" name="Int. J. Syst. Evol. Microbiol.">
        <title>Ligilactobacillus ubinensis sp. nov., a novel species isolated from the wild ferment of a durian fruit (Durio zibethinus).</title>
        <authorList>
            <person name="Heng Y.C."/>
            <person name="Menon N."/>
            <person name="Chen B."/>
            <person name="Loo B.Z.L."/>
            <person name="Wong G.W.J."/>
            <person name="Lim A.C.H."/>
            <person name="Silvaraju S."/>
            <person name="Kittelmann S."/>
        </authorList>
    </citation>
    <scope>NUCLEOTIDE SEQUENCE [LARGE SCALE GENOMIC DNA]</scope>
    <source>
        <strain evidence="4 5">WILCCON 0076</strain>
    </source>
</reference>
<name>A0A9X2FHQ7_9LACO</name>
<dbReference type="InterPro" id="IPR011990">
    <property type="entry name" value="TPR-like_helical_dom_sf"/>
</dbReference>
<dbReference type="InterPro" id="IPR043129">
    <property type="entry name" value="ATPase_NBD"/>
</dbReference>
<dbReference type="InterPro" id="IPR029044">
    <property type="entry name" value="Nucleotide-diphossugar_trans"/>
</dbReference>
<keyword evidence="2" id="KW-0802">TPR repeat</keyword>
<keyword evidence="5" id="KW-1185">Reference proteome</keyword>
<evidence type="ECO:0000313" key="4">
    <source>
        <dbReference type="EMBL" id="MCP0886211.1"/>
    </source>
</evidence>
<gene>
    <name evidence="4" type="ORF">LB941_02525</name>
</gene>
<accession>A0A9X2FHQ7</accession>
<feature type="repeat" description="TPR" evidence="2">
    <location>
        <begin position="199"/>
        <end position="232"/>
    </location>
</feature>
<dbReference type="Pfam" id="PF13181">
    <property type="entry name" value="TPR_8"/>
    <property type="match status" value="3"/>
</dbReference>
<evidence type="ECO:0000256" key="1">
    <source>
        <dbReference type="ARBA" id="ARBA00006479"/>
    </source>
</evidence>
<protein>
    <submittedName>
        <fullName evidence="4">ROK family protein</fullName>
    </submittedName>
</protein>
<dbReference type="Gene3D" id="1.25.40.10">
    <property type="entry name" value="Tetratricopeptide repeat domain"/>
    <property type="match status" value="3"/>
</dbReference>